<evidence type="ECO:0000256" key="1">
    <source>
        <dbReference type="SAM" id="Phobius"/>
    </source>
</evidence>
<dbReference type="EMBL" id="DXFP01000021">
    <property type="protein sequence ID" value="HIX01649.1"/>
    <property type="molecule type" value="Genomic_DNA"/>
</dbReference>
<dbReference type="AlphaFoldDB" id="A0A9D1UWI7"/>
<sequence length="577" mass="65713">MTIIAFVLLIIFQLLIVTFFKASVYHDPFRVLYQADLLSHHNFNWNDSTYFSHCPNNIPLVYLLAQWFKFTQIFNLPTNWALNLLCIITVDIFIALVVAIIKQVSGKWMSCLKVTIFFLITPLAYSYLLQVFYSDILLLISVCGIWLALVMWPNAVKVKKILFTVLIFLCGLLGMLTKPSIVVLIVSLGVTAFLFRKKNGLVLPTIALIVGISTAPILNQQIVNEVHFSIETKYKLPVNTWIYMGLNNQTSGTYARKDINRIENLSEANRFKDTNKLIAQRVRKLNPIGVVKQWVSKIEICENVGTVQGAYMSGNYCAPAWFVKWQPIVSVIVSVIFRSLIILIMLRIIKICVMNDATTSWLVLLTKLTILGFIAFYSIVWETECRYGLILLPLYLILIAIPMHKRQAHCQKYHSAQIIFNGLIFGFLLLNLFTQNVSANINNFSGVITAQNSQLSSYYKAKLTQLAPHTTISEQVQLTGQANDFSVIVPKNSKVKVELIFPNNETKCLDKRNGYAYYHGTMKSGRYQIRILNETAQTQTCTVIAPSSYKLAKYPIKGDIKIKNGYLVYSFENRRLK</sequence>
<keyword evidence="1" id="KW-1133">Transmembrane helix</keyword>
<gene>
    <name evidence="2" type="ORF">H9861_02725</name>
</gene>
<comment type="caution">
    <text evidence="2">The sequence shown here is derived from an EMBL/GenBank/DDBJ whole genome shotgun (WGS) entry which is preliminary data.</text>
</comment>
<feature type="transmembrane region" description="Helical" evidence="1">
    <location>
        <begin position="80"/>
        <end position="101"/>
    </location>
</feature>
<feature type="transmembrane region" description="Helical" evidence="1">
    <location>
        <begin position="387"/>
        <end position="404"/>
    </location>
</feature>
<proteinExistence type="predicted"/>
<feature type="transmembrane region" description="Helical" evidence="1">
    <location>
        <begin position="107"/>
        <end position="129"/>
    </location>
</feature>
<feature type="transmembrane region" description="Helical" evidence="1">
    <location>
        <begin position="161"/>
        <end position="194"/>
    </location>
</feature>
<accession>A0A9D1UWI7</accession>
<keyword evidence="1" id="KW-0812">Transmembrane</keyword>
<evidence type="ECO:0000313" key="2">
    <source>
        <dbReference type="EMBL" id="HIX01649.1"/>
    </source>
</evidence>
<reference evidence="2" key="1">
    <citation type="journal article" date="2021" name="PeerJ">
        <title>Extensive microbial diversity within the chicken gut microbiome revealed by metagenomics and culture.</title>
        <authorList>
            <person name="Gilroy R."/>
            <person name="Ravi A."/>
            <person name="Getino M."/>
            <person name="Pursley I."/>
            <person name="Horton D.L."/>
            <person name="Alikhan N.F."/>
            <person name="Baker D."/>
            <person name="Gharbi K."/>
            <person name="Hall N."/>
            <person name="Watson M."/>
            <person name="Adriaenssens E.M."/>
            <person name="Foster-Nyarko E."/>
            <person name="Jarju S."/>
            <person name="Secka A."/>
            <person name="Antonio M."/>
            <person name="Oren A."/>
            <person name="Chaudhuri R.R."/>
            <person name="La Ragione R."/>
            <person name="Hildebrand F."/>
            <person name="Pallen M.J."/>
        </authorList>
    </citation>
    <scope>NUCLEOTIDE SEQUENCE</scope>
    <source>
        <strain evidence="2">6627</strain>
    </source>
</reference>
<protein>
    <submittedName>
        <fullName evidence="2">Glycosyltransferase family 39 protein</fullName>
    </submittedName>
</protein>
<feature type="transmembrane region" description="Helical" evidence="1">
    <location>
        <begin position="201"/>
        <end position="218"/>
    </location>
</feature>
<reference evidence="2" key="2">
    <citation type="submission" date="2021-04" db="EMBL/GenBank/DDBJ databases">
        <authorList>
            <person name="Gilroy R."/>
        </authorList>
    </citation>
    <scope>NUCLEOTIDE SEQUENCE</scope>
    <source>
        <strain evidence="2">6627</strain>
    </source>
</reference>
<feature type="transmembrane region" description="Helical" evidence="1">
    <location>
        <begin position="328"/>
        <end position="349"/>
    </location>
</feature>
<name>A0A9D1UWI7_9LACO</name>
<feature type="transmembrane region" description="Helical" evidence="1">
    <location>
        <begin position="136"/>
        <end position="155"/>
    </location>
</feature>
<keyword evidence="1" id="KW-0472">Membrane</keyword>
<organism evidence="2 3">
    <name type="scientific">Candidatus Ligilactobacillus excrementigallinarum</name>
    <dbReference type="NCBI Taxonomy" id="2838641"/>
    <lineage>
        <taxon>Bacteria</taxon>
        <taxon>Bacillati</taxon>
        <taxon>Bacillota</taxon>
        <taxon>Bacilli</taxon>
        <taxon>Lactobacillales</taxon>
        <taxon>Lactobacillaceae</taxon>
        <taxon>Ligilactobacillus</taxon>
    </lineage>
</organism>
<evidence type="ECO:0000313" key="3">
    <source>
        <dbReference type="Proteomes" id="UP000823963"/>
    </source>
</evidence>
<feature type="transmembrane region" description="Helical" evidence="1">
    <location>
        <begin position="416"/>
        <end position="434"/>
    </location>
</feature>
<dbReference type="Proteomes" id="UP000823963">
    <property type="component" value="Unassembled WGS sequence"/>
</dbReference>
<feature type="transmembrane region" description="Helical" evidence="1">
    <location>
        <begin position="361"/>
        <end position="381"/>
    </location>
</feature>